<protein>
    <recommendedName>
        <fullName evidence="3">Bacterial EndoU nuclease domain-containing protein</fullName>
    </recommendedName>
</protein>
<dbReference type="RefSeq" id="WP_310027962.1">
    <property type="nucleotide sequence ID" value="NZ_JAVDVI010000016.1"/>
</dbReference>
<gene>
    <name evidence="1" type="ORF">J2X31_003207</name>
</gene>
<evidence type="ECO:0000313" key="1">
    <source>
        <dbReference type="EMBL" id="MDR6969180.1"/>
    </source>
</evidence>
<keyword evidence="2" id="KW-1185">Reference proteome</keyword>
<organism evidence="1 2">
    <name type="scientific">Flavobacterium arsenatis</name>
    <dbReference type="NCBI Taxonomy" id="1484332"/>
    <lineage>
        <taxon>Bacteria</taxon>
        <taxon>Pseudomonadati</taxon>
        <taxon>Bacteroidota</taxon>
        <taxon>Flavobacteriia</taxon>
        <taxon>Flavobacteriales</taxon>
        <taxon>Flavobacteriaceae</taxon>
        <taxon>Flavobacterium</taxon>
    </lineage>
</organism>
<dbReference type="Proteomes" id="UP001255185">
    <property type="component" value="Unassembled WGS sequence"/>
</dbReference>
<proteinExistence type="predicted"/>
<name>A0ABU1TTH2_9FLAO</name>
<sequence length="822" mass="92561">MGNKQESRTNSQNSVKSFEEITYDKKYDQNNKCKEHVNDFYTEKMDIDALIKDIKTNKEFSYFFYHQKYTLSTHNNSLGISPTTLAPVSAGSTYYQSNPFTYKNPITNTDQVAHLKVSLNKRACHISLANPGFLFYVSAKSENIFYEIKYIYNDALDKKNYSVTPDIEADYTIESKYVAINIATGSANDMLAIAKELGNYDFIKEQIKNTFITKINATKEPSELKFLYENLPDVLTREIGADLEYALLFDHFKILTNYDNVGYFSGWKDSSNALIKNLQCLTVYNRILLLDLLQSPKLVKQVYINLDGESEIEGMLIKNRTIYTTILSSICLINGFQDLKFTGKTFKYGKEYKLDSNVNWLNDDGNDVIFLKQQIVKTQTVKKTIATGIPSGSSNQDYEGTESHIEDVDAGAYYSPLDIVAFIDYSQENSQTEYVPAIFLKSISDEEEWIYINRMIRIGIDVAAVILGLATLGSSSGFWAIIAGVDIALAGLDAIIQANYDEIKSASPEGEKFLQAYEKFILAAGVATSIPLLASAPSVLAGLAKLTSKTVAGSRNFVRAAITRAILEINIANFTKNTVKEIIYGEEALKLSGVHFNTAGITRLQEQGVLFIKGIDFDGKVAGYAAIYKGEVIAQGTAKQVRDELKDLWSRRGSKLIDALKSSTRKAVFKRWGNKFENKFHLHFDGEFTIGKLSNRDATQVLKGTGGHNHSVIGENIRVRKYLTQPVDGHPFDALIEVRYKNGQWIEKQAKSSMFPINWNIQRVKEEIALVYENMIKSGTFEQIKNHKSPSFKTLDSTEEFEIKIEFDEIGNITNAYPNIKY</sequence>
<dbReference type="EMBL" id="JAVDVI010000016">
    <property type="protein sequence ID" value="MDR6969180.1"/>
    <property type="molecule type" value="Genomic_DNA"/>
</dbReference>
<reference evidence="1 2" key="1">
    <citation type="submission" date="2023-07" db="EMBL/GenBank/DDBJ databases">
        <title>Sorghum-associated microbial communities from plants grown in Nebraska, USA.</title>
        <authorList>
            <person name="Schachtman D."/>
        </authorList>
    </citation>
    <scope>NUCLEOTIDE SEQUENCE [LARGE SCALE GENOMIC DNA]</scope>
    <source>
        <strain evidence="1 2">3773</strain>
    </source>
</reference>
<evidence type="ECO:0000313" key="2">
    <source>
        <dbReference type="Proteomes" id="UP001255185"/>
    </source>
</evidence>
<evidence type="ECO:0008006" key="3">
    <source>
        <dbReference type="Google" id="ProtNLM"/>
    </source>
</evidence>
<accession>A0ABU1TTH2</accession>
<comment type="caution">
    <text evidence="1">The sequence shown here is derived from an EMBL/GenBank/DDBJ whole genome shotgun (WGS) entry which is preliminary data.</text>
</comment>